<evidence type="ECO:0000313" key="1">
    <source>
        <dbReference type="EMBL" id="MBB4841661.1"/>
    </source>
</evidence>
<dbReference type="Pfam" id="PF13174">
    <property type="entry name" value="TPR_6"/>
    <property type="match status" value="2"/>
</dbReference>
<name>A0A840L1F7_9BURK</name>
<sequence>MSAQAQLFKDAQWQAWADSGKLAELERAATARQAAQADDEQAAVALALVAMDNGETKRLEAALQPVQACVERKPDSAACAYALGSLQGMQAMRGGMMTAIRLSGSIKTQLQRAVELDPLLFEAREALLQFYLMAPGVAGGSVSKARELAAAAQARQPEHAKLLRASIAGQEDKPAETERELASVRPGADLGLQSALREAWFALGSQYFSLKQLPNAKRVFEQMQRDYPGWAAGFYGAGRVLTEMGQADEAIQNLELARKLDGADKLPVDHRLGLALLAKGDKPQARLALQRFVSSAKHPNPRNLEDAKKKLAELG</sequence>
<dbReference type="RefSeq" id="WP_184295076.1">
    <property type="nucleotide sequence ID" value="NZ_JACHLP010000001.1"/>
</dbReference>
<dbReference type="Gene3D" id="1.25.40.10">
    <property type="entry name" value="Tetratricopeptide repeat domain"/>
    <property type="match status" value="1"/>
</dbReference>
<dbReference type="InterPro" id="IPR011990">
    <property type="entry name" value="TPR-like_helical_dom_sf"/>
</dbReference>
<dbReference type="InterPro" id="IPR019734">
    <property type="entry name" value="TPR_rpt"/>
</dbReference>
<proteinExistence type="predicted"/>
<dbReference type="AlphaFoldDB" id="A0A840L1F7"/>
<reference evidence="1 2" key="1">
    <citation type="submission" date="2020-08" db="EMBL/GenBank/DDBJ databases">
        <title>Functional genomics of gut bacteria from endangered species of beetles.</title>
        <authorList>
            <person name="Carlos-Shanley C."/>
        </authorList>
    </citation>
    <scope>NUCLEOTIDE SEQUENCE [LARGE SCALE GENOMIC DNA]</scope>
    <source>
        <strain evidence="1 2">S00239</strain>
    </source>
</reference>
<gene>
    <name evidence="1" type="ORF">HNP55_000156</name>
</gene>
<evidence type="ECO:0000313" key="2">
    <source>
        <dbReference type="Proteomes" id="UP000562027"/>
    </source>
</evidence>
<accession>A0A840L1F7</accession>
<comment type="caution">
    <text evidence="1">The sequence shown here is derived from an EMBL/GenBank/DDBJ whole genome shotgun (WGS) entry which is preliminary data.</text>
</comment>
<dbReference type="Proteomes" id="UP000562027">
    <property type="component" value="Unassembled WGS sequence"/>
</dbReference>
<dbReference type="SUPFAM" id="SSF48452">
    <property type="entry name" value="TPR-like"/>
    <property type="match status" value="1"/>
</dbReference>
<protein>
    <submittedName>
        <fullName evidence="1">Tetratricopeptide (TPR) repeat protein</fullName>
    </submittedName>
</protein>
<organism evidence="1 2">
    <name type="scientific">Roseateles oligotrophus</name>
    <dbReference type="NCBI Taxonomy" id="1769250"/>
    <lineage>
        <taxon>Bacteria</taxon>
        <taxon>Pseudomonadati</taxon>
        <taxon>Pseudomonadota</taxon>
        <taxon>Betaproteobacteria</taxon>
        <taxon>Burkholderiales</taxon>
        <taxon>Sphaerotilaceae</taxon>
        <taxon>Roseateles</taxon>
    </lineage>
</organism>
<keyword evidence="2" id="KW-1185">Reference proteome</keyword>
<dbReference type="EMBL" id="JACHLP010000001">
    <property type="protein sequence ID" value="MBB4841661.1"/>
    <property type="molecule type" value="Genomic_DNA"/>
</dbReference>